<dbReference type="AlphaFoldDB" id="A0A182E1Z8"/>
<evidence type="ECO:0000313" key="4">
    <source>
        <dbReference type="WBParaSite" id="nOo.2.0.1.t01991-RA"/>
    </source>
</evidence>
<feature type="signal peptide" evidence="1">
    <location>
        <begin position="1"/>
        <end position="16"/>
    </location>
</feature>
<gene>
    <name evidence="2" type="ORF">NOO_LOCUS1991</name>
</gene>
<evidence type="ECO:0000256" key="1">
    <source>
        <dbReference type="SAM" id="SignalP"/>
    </source>
</evidence>
<name>A0A182E1Z8_ONCOC</name>
<feature type="chain" id="PRO_5043137204" evidence="1">
    <location>
        <begin position="17"/>
        <end position="242"/>
    </location>
</feature>
<dbReference type="Proteomes" id="UP000271087">
    <property type="component" value="Unassembled WGS sequence"/>
</dbReference>
<dbReference type="OrthoDB" id="5850392at2759"/>
<keyword evidence="3" id="KW-1185">Reference proteome</keyword>
<reference evidence="4" key="1">
    <citation type="submission" date="2016-06" db="UniProtKB">
        <authorList>
            <consortium name="WormBaseParasite"/>
        </authorList>
    </citation>
    <scope>IDENTIFICATION</scope>
</reference>
<dbReference type="STRING" id="42157.A0A182E1Z8"/>
<accession>A0A182E1Z8</accession>
<evidence type="ECO:0000313" key="3">
    <source>
        <dbReference type="Proteomes" id="UP000271087"/>
    </source>
</evidence>
<reference evidence="2 3" key="2">
    <citation type="submission" date="2018-08" db="EMBL/GenBank/DDBJ databases">
        <authorList>
            <person name="Laetsch R D."/>
            <person name="Stevens L."/>
            <person name="Kumar S."/>
            <person name="Blaxter L. M."/>
        </authorList>
    </citation>
    <scope>NUCLEOTIDE SEQUENCE [LARGE SCALE GENOMIC DNA]</scope>
</reference>
<keyword evidence="1" id="KW-0732">Signal</keyword>
<protein>
    <submittedName>
        <fullName evidence="4">Ricin B-type lectin domain-containing protein</fullName>
    </submittedName>
</protein>
<evidence type="ECO:0000313" key="2">
    <source>
        <dbReference type="EMBL" id="VDK65347.1"/>
    </source>
</evidence>
<sequence length="242" mass="28378">MWSFLLIAFYVQQIDSTGIELLPRDCDCRDWSGGCRRDGEKWIDDDTWLYSCDGKDGEQSEFLGCQSSDRSGKLLIQAGENKTVDDFWFSCSYNMFRLKYEEESRCVVNNTQYHVGELFQDGYFQWLCLESGRWITGCYYQNETKDWILLKIGQIGYNGLVKHACDRYDDYPGRVQYYAEVRTDVPVKHPSNKGKNQNLPDLIDNRLKEAPIRWLHANAANFIENNGTFKSKIRYLRDSRQI</sequence>
<dbReference type="EMBL" id="UYRW01000283">
    <property type="protein sequence ID" value="VDK65347.1"/>
    <property type="molecule type" value="Genomic_DNA"/>
</dbReference>
<organism evidence="4">
    <name type="scientific">Onchocerca ochengi</name>
    <name type="common">Filarial nematode worm</name>
    <dbReference type="NCBI Taxonomy" id="42157"/>
    <lineage>
        <taxon>Eukaryota</taxon>
        <taxon>Metazoa</taxon>
        <taxon>Ecdysozoa</taxon>
        <taxon>Nematoda</taxon>
        <taxon>Chromadorea</taxon>
        <taxon>Rhabditida</taxon>
        <taxon>Spirurina</taxon>
        <taxon>Spiruromorpha</taxon>
        <taxon>Filarioidea</taxon>
        <taxon>Onchocercidae</taxon>
        <taxon>Onchocerca</taxon>
    </lineage>
</organism>
<proteinExistence type="predicted"/>
<dbReference type="WBParaSite" id="nOo.2.0.1.t01991-RA">
    <property type="protein sequence ID" value="nOo.2.0.1.t01991-RA"/>
    <property type="gene ID" value="nOo.2.0.1.g01991"/>
</dbReference>